<dbReference type="PANTHER" id="PTHR21716">
    <property type="entry name" value="TRANSMEMBRANE PROTEIN"/>
    <property type="match status" value="1"/>
</dbReference>
<evidence type="ECO:0000256" key="3">
    <source>
        <dbReference type="ARBA" id="ARBA00022692"/>
    </source>
</evidence>
<feature type="transmembrane region" description="Helical" evidence="7">
    <location>
        <begin position="160"/>
        <end position="183"/>
    </location>
</feature>
<keyword evidence="9" id="KW-1185">Reference proteome</keyword>
<accession>A0A2S0MUF3</accession>
<feature type="transmembrane region" description="Helical" evidence="7">
    <location>
        <begin position="250"/>
        <end position="276"/>
    </location>
</feature>
<keyword evidence="4 7" id="KW-1133">Transmembrane helix</keyword>
<feature type="transmembrane region" description="Helical" evidence="7">
    <location>
        <begin position="312"/>
        <end position="333"/>
    </location>
</feature>
<evidence type="ECO:0000256" key="5">
    <source>
        <dbReference type="ARBA" id="ARBA00023136"/>
    </source>
</evidence>
<evidence type="ECO:0000313" key="8">
    <source>
        <dbReference type="EMBL" id="AVO39427.1"/>
    </source>
</evidence>
<organism evidence="8 9">
    <name type="scientific">Pukyongiella litopenaei</name>
    <dbReference type="NCBI Taxonomy" id="2605946"/>
    <lineage>
        <taxon>Bacteria</taxon>
        <taxon>Pseudomonadati</taxon>
        <taxon>Pseudomonadota</taxon>
        <taxon>Alphaproteobacteria</taxon>
        <taxon>Rhodobacterales</taxon>
        <taxon>Paracoccaceae</taxon>
        <taxon>Pukyongiella</taxon>
    </lineage>
</organism>
<feature type="transmembrane region" description="Helical" evidence="7">
    <location>
        <begin position="86"/>
        <end position="107"/>
    </location>
</feature>
<dbReference type="RefSeq" id="WP_106473731.1">
    <property type="nucleotide sequence ID" value="NZ_CP027665.1"/>
</dbReference>
<keyword evidence="3 7" id="KW-0812">Transmembrane</keyword>
<dbReference type="Pfam" id="PF01594">
    <property type="entry name" value="AI-2E_transport"/>
    <property type="match status" value="1"/>
</dbReference>
<sequence>MPLSDPISDPNSDRPSDPQPERAGLTQTLARWRDVLLVVTLSIYGLYAGARFLVPLAVAFLVFVLITAISDRLVRIDLGGWHPPTWLGNLLGVTAVLTGLFAVMFIFGTQATSFARAIPSYEAQLDQLISRLANMIGNDAAREINSSFVNIDMGQVARSAVGGAQSFLTTFLLICLYVGFMLAERRVLTRKLERALDTEGLGGELGPMMATISSGLQGYIGVKSFISAITALLSYAVFRWLGLEFAETWAVLTFALNFIPSIGSVFAVLFATLAALIQFDTLTPVLIILLGCGTLQFLIGNMLDPALTGRRVNLSTFMVIIALTFWTTIWGILGAFLSVPLTVCLLIVFSHIPATRPLAVMMSKDGRLSTDPAGA</sequence>
<protein>
    <submittedName>
        <fullName evidence="8">AI-2E family transporter</fullName>
    </submittedName>
</protein>
<keyword evidence="5 7" id="KW-0472">Membrane</keyword>
<feature type="transmembrane region" description="Helical" evidence="7">
    <location>
        <begin position="35"/>
        <end position="66"/>
    </location>
</feature>
<dbReference type="EMBL" id="CP027665">
    <property type="protein sequence ID" value="AVO39427.1"/>
    <property type="molecule type" value="Genomic_DNA"/>
</dbReference>
<dbReference type="Proteomes" id="UP000237655">
    <property type="component" value="Chromosome"/>
</dbReference>
<comment type="subcellular location">
    <subcellularLocation>
        <location evidence="1">Membrane</location>
        <topology evidence="1">Multi-pass membrane protein</topology>
    </subcellularLocation>
</comment>
<dbReference type="KEGG" id="thas:C6Y53_18175"/>
<feature type="compositionally biased region" description="Basic and acidic residues" evidence="6">
    <location>
        <begin position="11"/>
        <end position="20"/>
    </location>
</feature>
<evidence type="ECO:0000256" key="1">
    <source>
        <dbReference type="ARBA" id="ARBA00004141"/>
    </source>
</evidence>
<dbReference type="GO" id="GO:0055085">
    <property type="term" value="P:transmembrane transport"/>
    <property type="evidence" value="ECO:0007669"/>
    <property type="project" value="TreeGrafter"/>
</dbReference>
<feature type="region of interest" description="Disordered" evidence="6">
    <location>
        <begin position="1"/>
        <end position="22"/>
    </location>
</feature>
<evidence type="ECO:0000256" key="2">
    <source>
        <dbReference type="ARBA" id="ARBA00009773"/>
    </source>
</evidence>
<dbReference type="InterPro" id="IPR002549">
    <property type="entry name" value="AI-2E-like"/>
</dbReference>
<feature type="transmembrane region" description="Helical" evidence="7">
    <location>
        <begin position="282"/>
        <end position="300"/>
    </location>
</feature>
<evidence type="ECO:0000256" key="4">
    <source>
        <dbReference type="ARBA" id="ARBA00022989"/>
    </source>
</evidence>
<dbReference type="PANTHER" id="PTHR21716:SF64">
    <property type="entry name" value="AI-2 TRANSPORT PROTEIN TQSA"/>
    <property type="match status" value="1"/>
</dbReference>
<evidence type="ECO:0000256" key="6">
    <source>
        <dbReference type="SAM" id="MobiDB-lite"/>
    </source>
</evidence>
<gene>
    <name evidence="8" type="ORF">C6Y53_18175</name>
</gene>
<comment type="similarity">
    <text evidence="2">Belongs to the autoinducer-2 exporter (AI-2E) (TC 2.A.86) family.</text>
</comment>
<reference evidence="9" key="1">
    <citation type="submission" date="2018-03" db="EMBL/GenBank/DDBJ databases">
        <title>Genomic analysis of the strain SH-1 isolated from shrimp intestine.</title>
        <authorList>
            <person name="Kim Y.-S."/>
            <person name="Kim S.-E."/>
            <person name="Kim K.-H."/>
        </authorList>
    </citation>
    <scope>NUCLEOTIDE SEQUENCE [LARGE SCALE GENOMIC DNA]</scope>
    <source>
        <strain evidence="9">SH-1</strain>
    </source>
</reference>
<dbReference type="AlphaFoldDB" id="A0A2S0MUF3"/>
<name>A0A2S0MUF3_9RHOB</name>
<evidence type="ECO:0000313" key="9">
    <source>
        <dbReference type="Proteomes" id="UP000237655"/>
    </source>
</evidence>
<proteinExistence type="inferred from homology"/>
<evidence type="ECO:0000256" key="7">
    <source>
        <dbReference type="SAM" id="Phobius"/>
    </source>
</evidence>
<dbReference type="GO" id="GO:0016020">
    <property type="term" value="C:membrane"/>
    <property type="evidence" value="ECO:0007669"/>
    <property type="project" value="UniProtKB-SubCell"/>
</dbReference>
<feature type="transmembrane region" description="Helical" evidence="7">
    <location>
        <begin position="216"/>
        <end position="238"/>
    </location>
</feature>